<dbReference type="OrthoDB" id="551651at2759"/>
<proteinExistence type="predicted"/>
<comment type="caution">
    <text evidence="5">The sequence shown here is derived from an EMBL/GenBank/DDBJ whole genome shotgun (WGS) entry which is preliminary data.</text>
</comment>
<dbReference type="Proteomes" id="UP000747110">
    <property type="component" value="Unassembled WGS sequence"/>
</dbReference>
<dbReference type="GO" id="GO:0000785">
    <property type="term" value="C:chromatin"/>
    <property type="evidence" value="ECO:0007669"/>
    <property type="project" value="InterPro"/>
</dbReference>
<evidence type="ECO:0000313" key="7">
    <source>
        <dbReference type="Proteomes" id="UP000747110"/>
    </source>
</evidence>
<evidence type="ECO:0000256" key="3">
    <source>
        <dbReference type="SAM" id="MobiDB-lite"/>
    </source>
</evidence>
<dbReference type="PRINTS" id="PR00930">
    <property type="entry name" value="HIGHMOBLTYIY"/>
</dbReference>
<dbReference type="SUPFAM" id="SSF55658">
    <property type="entry name" value="L9 N-domain-like"/>
    <property type="match status" value="1"/>
</dbReference>
<feature type="compositionally biased region" description="Low complexity" evidence="3">
    <location>
        <begin position="516"/>
        <end position="526"/>
    </location>
</feature>
<dbReference type="AlphaFoldDB" id="A0A8J4CLM1"/>
<dbReference type="SMART" id="SM00384">
    <property type="entry name" value="AT_hook"/>
    <property type="match status" value="4"/>
</dbReference>
<gene>
    <name evidence="5" type="ORF">Vretifemale_12931</name>
    <name evidence="6" type="ORF">Vretimale_15867</name>
</gene>
<dbReference type="EMBL" id="BNCQ01000044">
    <property type="protein sequence ID" value="GIM12551.1"/>
    <property type="molecule type" value="Genomic_DNA"/>
</dbReference>
<feature type="compositionally biased region" description="Low complexity" evidence="3">
    <location>
        <begin position="473"/>
        <end position="506"/>
    </location>
</feature>
<feature type="domain" description="Ribonuclease H1 N-terminal" evidence="4">
    <location>
        <begin position="211"/>
        <end position="255"/>
    </location>
</feature>
<dbReference type="GO" id="GO:0003677">
    <property type="term" value="F:DNA binding"/>
    <property type="evidence" value="ECO:0007669"/>
    <property type="project" value="UniProtKB-KW"/>
</dbReference>
<dbReference type="InterPro" id="IPR011320">
    <property type="entry name" value="RNase_H1_N"/>
</dbReference>
<dbReference type="EMBL" id="BNCP01000029">
    <property type="protein sequence ID" value="GIL84245.1"/>
    <property type="molecule type" value="Genomic_DNA"/>
</dbReference>
<dbReference type="InterPro" id="IPR017956">
    <property type="entry name" value="AT_hook_DNA-bd_motif"/>
</dbReference>
<accession>A0A8J4CLM1</accession>
<dbReference type="InterPro" id="IPR009027">
    <property type="entry name" value="Ribosomal_bL9/RNase_H1_N"/>
</dbReference>
<feature type="compositionally biased region" description="Low complexity" evidence="3">
    <location>
        <begin position="271"/>
        <end position="281"/>
    </location>
</feature>
<feature type="region of interest" description="Disordered" evidence="3">
    <location>
        <begin position="388"/>
        <end position="407"/>
    </location>
</feature>
<feature type="region of interest" description="Disordered" evidence="3">
    <location>
        <begin position="793"/>
        <end position="835"/>
    </location>
</feature>
<feature type="compositionally biased region" description="Basic residues" evidence="3">
    <location>
        <begin position="611"/>
        <end position="621"/>
    </location>
</feature>
<feature type="domain" description="Ribonuclease H1 N-terminal" evidence="4">
    <location>
        <begin position="68"/>
        <end position="112"/>
    </location>
</feature>
<protein>
    <recommendedName>
        <fullName evidence="4">Ribonuclease H1 N-terminal domain-containing protein</fullName>
    </recommendedName>
</protein>
<organism evidence="5 7">
    <name type="scientific">Volvox reticuliferus</name>
    <dbReference type="NCBI Taxonomy" id="1737510"/>
    <lineage>
        <taxon>Eukaryota</taxon>
        <taxon>Viridiplantae</taxon>
        <taxon>Chlorophyta</taxon>
        <taxon>core chlorophytes</taxon>
        <taxon>Chlorophyceae</taxon>
        <taxon>CS clade</taxon>
        <taxon>Chlamydomonadales</taxon>
        <taxon>Volvocaceae</taxon>
        <taxon>Volvox</taxon>
    </lineage>
</organism>
<dbReference type="GO" id="GO:0006355">
    <property type="term" value="P:regulation of DNA-templated transcription"/>
    <property type="evidence" value="ECO:0007669"/>
    <property type="project" value="InterPro"/>
</dbReference>
<evidence type="ECO:0000256" key="1">
    <source>
        <dbReference type="ARBA" id="ARBA00022737"/>
    </source>
</evidence>
<dbReference type="Gene3D" id="3.40.970.10">
    <property type="entry name" value="Ribonuclease H1, N-terminal domain"/>
    <property type="match status" value="2"/>
</dbReference>
<feature type="region of interest" description="Disordered" evidence="3">
    <location>
        <begin position="265"/>
        <end position="285"/>
    </location>
</feature>
<dbReference type="InterPro" id="IPR000116">
    <property type="entry name" value="HMGA"/>
</dbReference>
<evidence type="ECO:0000313" key="5">
    <source>
        <dbReference type="EMBL" id="GIL84245.1"/>
    </source>
</evidence>
<dbReference type="Proteomes" id="UP000722791">
    <property type="component" value="Unassembled WGS sequence"/>
</dbReference>
<dbReference type="Pfam" id="PF01693">
    <property type="entry name" value="Cauli_VI"/>
    <property type="match status" value="2"/>
</dbReference>
<dbReference type="PRINTS" id="PR00929">
    <property type="entry name" value="ATHOOK"/>
</dbReference>
<evidence type="ECO:0000256" key="2">
    <source>
        <dbReference type="ARBA" id="ARBA00023125"/>
    </source>
</evidence>
<evidence type="ECO:0000259" key="4">
    <source>
        <dbReference type="Pfam" id="PF01693"/>
    </source>
</evidence>
<sequence length="1157" mass="122897">MSAAIYGCNTQCYRSGHPRSNFTFQVPQAAHYGPFMRHVQPGWPLGPSPFRKFEAPARGSIVTHARRKWYAIFEPSPVRGVYRVWEQVQQLVSGQSNAVHKGFASEAAALEWISKLSLRAKEEDATLEHLRQVILGPNYRAGLPAALTSDSCLLSSHASSNTGSSFSDAGGSVATDAVNSTVKPVPIPRPWQTPPIVLPVSTTPTREYYRKWYAVRFVDGGTPGVYNTWQEAEAAISGRYAEHRSFDSHAEALAYAFGSSYVGQLLPPPQEQQQQEGQLQPVREEDDIQTAAVPGLCQAAYSGLGFDFAAATQASSSQSEQVDLPVEYDPNNVQSDLQYGIDGDAAGGYDTEYQTAEFPSWMPSSESYGLPTGLRMPVLTAWDAATRRQPLPAQPNSGDDRRISSNNLLPLPAPPAMTMPLLYDAPYASPATPAMVLTAGRGPVRRRHDVPHHHSRSPIVANFERSLRHPLCAASASPSSPLSSSANSDSSPAAAAPSPSSEFAPPVLSAGEAWPSQTAAAASQQTRSGAEDPDLNSPDPDSVRARDGLSGNPQGDAETAVAASTQQEYGSGRATTPVKGRRGRPRKAPVAAISPPPPGGRGAGLIAHVPPTKRPRGRPRKQPLSDACTTVIVEPAAAKRGRGRPLKMVPIQNEPVAVETREEVKRPRGRPRRGGVPLTPAAASATQPKGDRRRVGVGLAAGTPAKAVGTKRVKAAAPLPPSEAVTEAAEGPVKPGRGRPRSPQSRTGANQNTVRTGILTPGGWTPRGPGSLCLEADRPYILAFYWGEPLHSPAPEPQSTASTTSVPASPPLSPHSTSSGANPGRRKSNSATTQPGSLELSYSVILLDGEDYSLVASKAGSIRCHHPAEGAYVLLNLCVQEVVRKCGLRRVQLLGRGLRPTMCPPAATAAAAWAESVCEGRTGEAAEVAVATGVEFDVEWSLLDDEPTLSSAAKMLRPMTIGRLESANESMELMPDGAERDALLLLAARAPELQLTVERLVGEWAPRYDKCTLLSTILHVQSELYSLRREIINSGLSATAAAAAAAAVDDDDDATATRGAPVTAATTKGARGHPHQQENAVGDHPRGEPAAGGGSEMMMLPLRKVLGDMTGCEGSAPARLLVRAFVLRKLYLDLMTWVENPYERRHFLDAAAVAKTS</sequence>
<dbReference type="GO" id="GO:0005634">
    <property type="term" value="C:nucleus"/>
    <property type="evidence" value="ECO:0007669"/>
    <property type="project" value="InterPro"/>
</dbReference>
<feature type="compositionally biased region" description="Low complexity" evidence="3">
    <location>
        <begin position="797"/>
        <end position="807"/>
    </location>
</feature>
<name>A0A8J4CLM1_9CHLO</name>
<feature type="region of interest" description="Disordered" evidence="3">
    <location>
        <begin position="1064"/>
        <end position="1094"/>
    </location>
</feature>
<reference evidence="5" key="1">
    <citation type="journal article" date="2021" name="Proc. Natl. Acad. Sci. U.S.A.">
        <title>Three genomes in the algal genus Volvox reveal the fate of a haploid sex-determining region after a transition to homothallism.</title>
        <authorList>
            <person name="Yamamoto K."/>
            <person name="Hamaji T."/>
            <person name="Kawai-Toyooka H."/>
            <person name="Matsuzaki R."/>
            <person name="Takahashi F."/>
            <person name="Nishimura Y."/>
            <person name="Kawachi M."/>
            <person name="Noguchi H."/>
            <person name="Minakuchi Y."/>
            <person name="Umen J.G."/>
            <person name="Toyoda A."/>
            <person name="Nozaki H."/>
        </authorList>
    </citation>
    <scope>NUCLEOTIDE SEQUENCE</scope>
    <source>
        <strain evidence="6">NIES-3785</strain>
        <strain evidence="5">NIES-3786</strain>
    </source>
</reference>
<evidence type="ECO:0000313" key="6">
    <source>
        <dbReference type="EMBL" id="GIM12551.1"/>
    </source>
</evidence>
<keyword evidence="2" id="KW-0238">DNA-binding</keyword>
<keyword evidence="1" id="KW-0677">Repeat</keyword>
<dbReference type="InterPro" id="IPR037056">
    <property type="entry name" value="RNase_H1_N_sf"/>
</dbReference>
<keyword evidence="7" id="KW-1185">Reference proteome</keyword>
<feature type="region of interest" description="Disordered" evidence="3">
    <location>
        <begin position="473"/>
        <end position="766"/>
    </location>
</feature>